<dbReference type="Proteomes" id="UP001497623">
    <property type="component" value="Unassembled WGS sequence"/>
</dbReference>
<protein>
    <submittedName>
        <fullName evidence="2">Uncharacterized protein</fullName>
    </submittedName>
</protein>
<evidence type="ECO:0000313" key="3">
    <source>
        <dbReference type="Proteomes" id="UP001497623"/>
    </source>
</evidence>
<evidence type="ECO:0000313" key="2">
    <source>
        <dbReference type="EMBL" id="CAL4152701.1"/>
    </source>
</evidence>
<feature type="chain" id="PRO_5043797172" evidence="1">
    <location>
        <begin position="26"/>
        <end position="147"/>
    </location>
</feature>
<name>A0AAV2RYP9_MEGNR</name>
<keyword evidence="3" id="KW-1185">Reference proteome</keyword>
<dbReference type="AlphaFoldDB" id="A0AAV2RYP9"/>
<sequence length="147" mass="15522">FCSNIIMKFTEIAVFLFTIFSVACAANNYGYHPSYKKVYKPYVPPVVHNPLKAGWHDHGHSLHHASPGAHVAIYRFGYGNTGIGYGNTGFGYGNAGFGYGNAGFGYGNAGFGYGNAGFGYGKAGFGYGNPIYVASNPGATHVAPLYG</sequence>
<feature type="non-terminal residue" evidence="2">
    <location>
        <position position="1"/>
    </location>
</feature>
<feature type="signal peptide" evidence="1">
    <location>
        <begin position="1"/>
        <end position="25"/>
    </location>
</feature>
<organism evidence="2 3">
    <name type="scientific">Meganyctiphanes norvegica</name>
    <name type="common">Northern krill</name>
    <name type="synonym">Thysanopoda norvegica</name>
    <dbReference type="NCBI Taxonomy" id="48144"/>
    <lineage>
        <taxon>Eukaryota</taxon>
        <taxon>Metazoa</taxon>
        <taxon>Ecdysozoa</taxon>
        <taxon>Arthropoda</taxon>
        <taxon>Crustacea</taxon>
        <taxon>Multicrustacea</taxon>
        <taxon>Malacostraca</taxon>
        <taxon>Eumalacostraca</taxon>
        <taxon>Eucarida</taxon>
        <taxon>Euphausiacea</taxon>
        <taxon>Euphausiidae</taxon>
        <taxon>Meganyctiphanes</taxon>
    </lineage>
</organism>
<comment type="caution">
    <text evidence="2">The sequence shown here is derived from an EMBL/GenBank/DDBJ whole genome shotgun (WGS) entry which is preliminary data.</text>
</comment>
<reference evidence="2 3" key="1">
    <citation type="submission" date="2024-05" db="EMBL/GenBank/DDBJ databases">
        <authorList>
            <person name="Wallberg A."/>
        </authorList>
    </citation>
    <scope>NUCLEOTIDE SEQUENCE [LARGE SCALE GENOMIC DNA]</scope>
</reference>
<gene>
    <name evidence="2" type="ORF">MNOR_LOCUS31040</name>
</gene>
<keyword evidence="1" id="KW-0732">Signal</keyword>
<dbReference type="EMBL" id="CAXKWB010039152">
    <property type="protein sequence ID" value="CAL4152701.1"/>
    <property type="molecule type" value="Genomic_DNA"/>
</dbReference>
<evidence type="ECO:0000256" key="1">
    <source>
        <dbReference type="SAM" id="SignalP"/>
    </source>
</evidence>
<accession>A0AAV2RYP9</accession>
<proteinExistence type="predicted"/>